<dbReference type="EMBL" id="FRBP01000020">
    <property type="protein sequence ID" value="SHM54260.1"/>
    <property type="molecule type" value="Genomic_DNA"/>
</dbReference>
<evidence type="ECO:0000259" key="1">
    <source>
        <dbReference type="PROSITE" id="PS50943"/>
    </source>
</evidence>
<organism evidence="2 3">
    <name type="scientific">Eubacterium callanderi</name>
    <dbReference type="NCBI Taxonomy" id="53442"/>
    <lineage>
        <taxon>Bacteria</taxon>
        <taxon>Bacillati</taxon>
        <taxon>Bacillota</taxon>
        <taxon>Clostridia</taxon>
        <taxon>Eubacteriales</taxon>
        <taxon>Eubacteriaceae</taxon>
        <taxon>Eubacterium</taxon>
    </lineage>
</organism>
<dbReference type="SMART" id="SM00530">
    <property type="entry name" value="HTH_XRE"/>
    <property type="match status" value="1"/>
</dbReference>
<dbReference type="PROSITE" id="PS50943">
    <property type="entry name" value="HTH_CROC1"/>
    <property type="match status" value="1"/>
</dbReference>
<protein>
    <submittedName>
        <fullName evidence="2">Helix-turn-helix</fullName>
    </submittedName>
</protein>
<feature type="domain" description="HTH cro/C1-type" evidence="1">
    <location>
        <begin position="14"/>
        <end position="68"/>
    </location>
</feature>
<dbReference type="Gene3D" id="1.10.260.40">
    <property type="entry name" value="lambda repressor-like DNA-binding domains"/>
    <property type="match status" value="1"/>
</dbReference>
<dbReference type="Pfam" id="PF01381">
    <property type="entry name" value="HTH_3"/>
    <property type="match status" value="1"/>
</dbReference>
<evidence type="ECO:0000313" key="2">
    <source>
        <dbReference type="EMBL" id="SHM54260.1"/>
    </source>
</evidence>
<dbReference type="GO" id="GO:0003677">
    <property type="term" value="F:DNA binding"/>
    <property type="evidence" value="ECO:0007669"/>
    <property type="project" value="InterPro"/>
</dbReference>
<evidence type="ECO:0000313" key="3">
    <source>
        <dbReference type="Proteomes" id="UP000184012"/>
    </source>
</evidence>
<proteinExistence type="predicted"/>
<gene>
    <name evidence="2" type="ORF">SAMN04515649_12022</name>
</gene>
<sequence>MQIEDYNSKLPSAINRIIDEKGLKQRAVAQKANLSPRELNAMLNGRKIIKPCDVVAISQALGVKPGDLFKEFDLLE</sequence>
<dbReference type="CDD" id="cd00093">
    <property type="entry name" value="HTH_XRE"/>
    <property type="match status" value="1"/>
</dbReference>
<dbReference type="InterPro" id="IPR001387">
    <property type="entry name" value="Cro/C1-type_HTH"/>
</dbReference>
<comment type="caution">
    <text evidence="2">The sequence shown here is derived from an EMBL/GenBank/DDBJ whole genome shotgun (WGS) entry which is preliminary data.</text>
</comment>
<reference evidence="2 3" key="1">
    <citation type="submission" date="2016-11" db="EMBL/GenBank/DDBJ databases">
        <authorList>
            <person name="Varghese N."/>
            <person name="Submissions S."/>
        </authorList>
    </citation>
    <scope>NUCLEOTIDE SEQUENCE [LARGE SCALE GENOMIC DNA]</scope>
    <source>
        <strain evidence="2 3">FD</strain>
    </source>
</reference>
<accession>A0AB74F5T8</accession>
<dbReference type="Proteomes" id="UP000184012">
    <property type="component" value="Unassembled WGS sequence"/>
</dbReference>
<name>A0AB74F5T8_9FIRM</name>
<dbReference type="RefSeq" id="WP_073383630.1">
    <property type="nucleotide sequence ID" value="NZ_CAUFHM010000003.1"/>
</dbReference>
<dbReference type="AlphaFoldDB" id="A0AB74F5T8"/>
<dbReference type="InterPro" id="IPR010982">
    <property type="entry name" value="Lambda_DNA-bd_dom_sf"/>
</dbReference>
<dbReference type="SUPFAM" id="SSF47413">
    <property type="entry name" value="lambda repressor-like DNA-binding domains"/>
    <property type="match status" value="1"/>
</dbReference>